<evidence type="ECO:0000256" key="5">
    <source>
        <dbReference type="ARBA" id="ARBA00022692"/>
    </source>
</evidence>
<evidence type="ECO:0000313" key="9">
    <source>
        <dbReference type="EMBL" id="CCM78784.1"/>
    </source>
</evidence>
<dbReference type="EMBL" id="CANI01000039">
    <property type="protein sequence ID" value="CCM78784.1"/>
    <property type="molecule type" value="Genomic_DNA"/>
</dbReference>
<feature type="transmembrane region" description="Helical" evidence="8">
    <location>
        <begin position="50"/>
        <end position="69"/>
    </location>
</feature>
<evidence type="ECO:0000256" key="3">
    <source>
        <dbReference type="ARBA" id="ARBA00022475"/>
    </source>
</evidence>
<evidence type="ECO:0000256" key="2">
    <source>
        <dbReference type="ARBA" id="ARBA00022448"/>
    </source>
</evidence>
<keyword evidence="3" id="KW-1003">Cell membrane</keyword>
<dbReference type="InterPro" id="IPR036259">
    <property type="entry name" value="MFS_trans_sf"/>
</dbReference>
<evidence type="ECO:0000256" key="4">
    <source>
        <dbReference type="ARBA" id="ARBA00022597"/>
    </source>
</evidence>
<dbReference type="PANTHER" id="PTHR23535">
    <property type="entry name" value="SUGAR EFFLUX TRANSPORTER A-RELATED"/>
    <property type="match status" value="1"/>
</dbReference>
<sequence>MTRLFPDVFRDPTIRVSMLAIFAFGFAGAATSPYQSVIGIRELGLSNGLYSALIFAAAAVNVSVSILLGNLADQLGEYRSLMLTVVVFGIFGYGAVYLFPAQATFVFSALLLLPIYNALNSLLFANVRASTNGMARDEVATVNSGVRAMISLSWVLVPGFVGVVLSQSTSMLPAYLFASLACMACLCLIAAFLPHRSRTDKAVTHHLSYLSALAEVISPRVAIRVIAVSLISSTLHVNGAVLPLIVTGPAHGTVSDVGILVGIVAFLEVVFILVWGRAQRIMSHVTALAAGTIIYVVYLILLGLASAPWHVYGLTIISGIGAAALISIPITYLQDLIADRPGLGSALISVNIFVSAGLSALLFAIGTGLSGYSGTAVIGAMAGLIGLALLLFFDRAKQRR</sequence>
<dbReference type="AlphaFoldDB" id="K0Q5R1"/>
<dbReference type="Proteomes" id="UP000009319">
    <property type="component" value="Unassembled WGS sequence"/>
</dbReference>
<feature type="transmembrane region" description="Helical" evidence="8">
    <location>
        <begin position="146"/>
        <end position="166"/>
    </location>
</feature>
<reference evidence="9 10" key="1">
    <citation type="journal article" date="2013" name="Genome Announc.">
        <title>Draft Genome Sequence of Rhizobium mesoamericanum STM3625, a Nitrogen-Fixing Symbiont of Mimosa pudica Isolated in French Guiana (South America).</title>
        <authorList>
            <person name="Moulin L."/>
            <person name="Mornico D."/>
            <person name="Melkonian R."/>
            <person name="Klonowska A."/>
        </authorList>
    </citation>
    <scope>NUCLEOTIDE SEQUENCE [LARGE SCALE GENOMIC DNA]</scope>
    <source>
        <strain evidence="9 10">STM3625</strain>
    </source>
</reference>
<keyword evidence="5 8" id="KW-0812">Transmembrane</keyword>
<name>K0Q5R1_9HYPH</name>
<feature type="transmembrane region" description="Helical" evidence="8">
    <location>
        <begin position="311"/>
        <end position="333"/>
    </location>
</feature>
<evidence type="ECO:0000256" key="6">
    <source>
        <dbReference type="ARBA" id="ARBA00022989"/>
    </source>
</evidence>
<dbReference type="InterPro" id="IPR011701">
    <property type="entry name" value="MFS"/>
</dbReference>
<dbReference type="eggNOG" id="COG2211">
    <property type="taxonomic scope" value="Bacteria"/>
</dbReference>
<evidence type="ECO:0000256" key="8">
    <source>
        <dbReference type="SAM" id="Phobius"/>
    </source>
</evidence>
<dbReference type="GO" id="GO:0005886">
    <property type="term" value="C:plasma membrane"/>
    <property type="evidence" value="ECO:0007669"/>
    <property type="project" value="UniProtKB-SubCell"/>
</dbReference>
<feature type="transmembrane region" description="Helical" evidence="8">
    <location>
        <begin position="221"/>
        <end position="245"/>
    </location>
</feature>
<evidence type="ECO:0000256" key="1">
    <source>
        <dbReference type="ARBA" id="ARBA00004651"/>
    </source>
</evidence>
<gene>
    <name evidence="9" type="ORF">BN77_p11479</name>
</gene>
<feature type="transmembrane region" description="Helical" evidence="8">
    <location>
        <begin position="371"/>
        <end position="393"/>
    </location>
</feature>
<dbReference type="Gene3D" id="1.20.1250.20">
    <property type="entry name" value="MFS general substrate transporter like domains"/>
    <property type="match status" value="2"/>
</dbReference>
<feature type="transmembrane region" description="Helical" evidence="8">
    <location>
        <begin position="81"/>
        <end position="99"/>
    </location>
</feature>
<feature type="transmembrane region" description="Helical" evidence="8">
    <location>
        <begin position="12"/>
        <end position="30"/>
    </location>
</feature>
<evidence type="ECO:0000256" key="7">
    <source>
        <dbReference type="ARBA" id="ARBA00023136"/>
    </source>
</evidence>
<dbReference type="GO" id="GO:0022857">
    <property type="term" value="F:transmembrane transporter activity"/>
    <property type="evidence" value="ECO:0007669"/>
    <property type="project" value="InterPro"/>
</dbReference>
<keyword evidence="2" id="KW-0813">Transport</keyword>
<accession>K0Q5R1</accession>
<evidence type="ECO:0000313" key="10">
    <source>
        <dbReference type="Proteomes" id="UP000009319"/>
    </source>
</evidence>
<feature type="transmembrane region" description="Helical" evidence="8">
    <location>
        <begin position="287"/>
        <end position="305"/>
    </location>
</feature>
<feature type="transmembrane region" description="Helical" evidence="8">
    <location>
        <begin position="345"/>
        <end position="365"/>
    </location>
</feature>
<dbReference type="PANTHER" id="PTHR23535:SF2">
    <property type="entry name" value="SUGAR EFFLUX TRANSPORTER A-RELATED"/>
    <property type="match status" value="1"/>
</dbReference>
<organism evidence="9 10">
    <name type="scientific">Rhizobium mesoamericanum STM3625</name>
    <dbReference type="NCBI Taxonomy" id="1211777"/>
    <lineage>
        <taxon>Bacteria</taxon>
        <taxon>Pseudomonadati</taxon>
        <taxon>Pseudomonadota</taxon>
        <taxon>Alphaproteobacteria</taxon>
        <taxon>Hyphomicrobiales</taxon>
        <taxon>Rhizobiaceae</taxon>
        <taxon>Rhizobium/Agrobacterium group</taxon>
        <taxon>Rhizobium</taxon>
    </lineage>
</organism>
<protein>
    <submittedName>
        <fullName evidence="9">Sugar transporter</fullName>
    </submittedName>
</protein>
<keyword evidence="7 8" id="KW-0472">Membrane</keyword>
<feature type="transmembrane region" description="Helical" evidence="8">
    <location>
        <begin position="257"/>
        <end position="275"/>
    </location>
</feature>
<dbReference type="STRING" id="1211777.BN77_p11479"/>
<proteinExistence type="predicted"/>
<dbReference type="SUPFAM" id="SSF103473">
    <property type="entry name" value="MFS general substrate transporter"/>
    <property type="match status" value="1"/>
</dbReference>
<keyword evidence="4 9" id="KW-0762">Sugar transport</keyword>
<keyword evidence="10" id="KW-1185">Reference proteome</keyword>
<comment type="subcellular location">
    <subcellularLocation>
        <location evidence="1">Cell membrane</location>
        <topology evidence="1">Multi-pass membrane protein</topology>
    </subcellularLocation>
</comment>
<dbReference type="RefSeq" id="WP_007538066.1">
    <property type="nucleotide sequence ID" value="NZ_HF536773.1"/>
</dbReference>
<comment type="caution">
    <text evidence="9">The sequence shown here is derived from an EMBL/GenBank/DDBJ whole genome shotgun (WGS) entry which is preliminary data.</text>
</comment>
<feature type="transmembrane region" description="Helical" evidence="8">
    <location>
        <begin position="172"/>
        <end position="193"/>
    </location>
</feature>
<feature type="transmembrane region" description="Helical" evidence="8">
    <location>
        <begin position="105"/>
        <end position="125"/>
    </location>
</feature>
<dbReference type="HOGENOM" id="CLU_055598_3_0_5"/>
<keyword evidence="6 8" id="KW-1133">Transmembrane helix</keyword>
<dbReference type="Pfam" id="PF07690">
    <property type="entry name" value="MFS_1"/>
    <property type="match status" value="1"/>
</dbReference>